<accession>A0A9N9DL91</accession>
<evidence type="ECO:0000313" key="2">
    <source>
        <dbReference type="EMBL" id="CAG8639916.1"/>
    </source>
</evidence>
<feature type="region of interest" description="Disordered" evidence="1">
    <location>
        <begin position="95"/>
        <end position="153"/>
    </location>
</feature>
<dbReference type="AlphaFoldDB" id="A0A9N9DL91"/>
<dbReference type="OrthoDB" id="10531353at2759"/>
<protein>
    <submittedName>
        <fullName evidence="2">1610_t:CDS:1</fullName>
    </submittedName>
</protein>
<dbReference type="EMBL" id="CAJVPK010004845">
    <property type="protein sequence ID" value="CAG8639916.1"/>
    <property type="molecule type" value="Genomic_DNA"/>
</dbReference>
<evidence type="ECO:0000256" key="1">
    <source>
        <dbReference type="SAM" id="MobiDB-lite"/>
    </source>
</evidence>
<gene>
    <name evidence="2" type="ORF">DEBURN_LOCUS11123</name>
</gene>
<sequence length="153" mass="16844">SGMSMENGSGHPRQSTAIHGTRLNGLDTTRRTLKSKATSSLATRNIIANTYGPKASTTAGTCNLNKEMKITETNTNNMELLPVEENLLLNQDSIDEENTENNMKAIDNTKKDEKGKGKEIIIETEKENNETNEQNITNTETDDNETVNSKIVS</sequence>
<proteinExistence type="predicted"/>
<keyword evidence="3" id="KW-1185">Reference proteome</keyword>
<name>A0A9N9DL91_9GLOM</name>
<feature type="non-terminal residue" evidence="2">
    <location>
        <position position="1"/>
    </location>
</feature>
<feature type="compositionally biased region" description="Basic and acidic residues" evidence="1">
    <location>
        <begin position="107"/>
        <end position="129"/>
    </location>
</feature>
<dbReference type="Proteomes" id="UP000789706">
    <property type="component" value="Unassembled WGS sequence"/>
</dbReference>
<reference evidence="2" key="1">
    <citation type="submission" date="2021-06" db="EMBL/GenBank/DDBJ databases">
        <authorList>
            <person name="Kallberg Y."/>
            <person name="Tangrot J."/>
            <person name="Rosling A."/>
        </authorList>
    </citation>
    <scope>NUCLEOTIDE SEQUENCE</scope>
    <source>
        <strain evidence="2">AZ414A</strain>
    </source>
</reference>
<evidence type="ECO:0000313" key="3">
    <source>
        <dbReference type="Proteomes" id="UP000789706"/>
    </source>
</evidence>
<comment type="caution">
    <text evidence="2">The sequence shown here is derived from an EMBL/GenBank/DDBJ whole genome shotgun (WGS) entry which is preliminary data.</text>
</comment>
<organism evidence="2 3">
    <name type="scientific">Diversispora eburnea</name>
    <dbReference type="NCBI Taxonomy" id="1213867"/>
    <lineage>
        <taxon>Eukaryota</taxon>
        <taxon>Fungi</taxon>
        <taxon>Fungi incertae sedis</taxon>
        <taxon>Mucoromycota</taxon>
        <taxon>Glomeromycotina</taxon>
        <taxon>Glomeromycetes</taxon>
        <taxon>Diversisporales</taxon>
        <taxon>Diversisporaceae</taxon>
        <taxon>Diversispora</taxon>
    </lineage>
</organism>